<dbReference type="Gene3D" id="3.30.70.360">
    <property type="match status" value="1"/>
</dbReference>
<evidence type="ECO:0000313" key="5">
    <source>
        <dbReference type="EMBL" id="KRN18505.1"/>
    </source>
</evidence>
<evidence type="ECO:0000259" key="4">
    <source>
        <dbReference type="Pfam" id="PF07687"/>
    </source>
</evidence>
<accession>A0A0R2EQA1</accession>
<feature type="domain" description="Peptidase M20 dimerisation" evidence="4">
    <location>
        <begin position="211"/>
        <end position="305"/>
    </location>
</feature>
<keyword evidence="3" id="KW-0862">Zinc</keyword>
<comment type="similarity">
    <text evidence="1">Belongs to the peptidase M20 family.</text>
</comment>
<evidence type="ECO:0000313" key="6">
    <source>
        <dbReference type="Proteomes" id="UP000051442"/>
    </source>
</evidence>
<organism evidence="5 6">
    <name type="scientific">Secundilactobacillus similis DSM 23365 = JCM 2765</name>
    <dbReference type="NCBI Taxonomy" id="1423804"/>
    <lineage>
        <taxon>Bacteria</taxon>
        <taxon>Bacillati</taxon>
        <taxon>Bacillota</taxon>
        <taxon>Bacilli</taxon>
        <taxon>Lactobacillales</taxon>
        <taxon>Lactobacillaceae</taxon>
        <taxon>Secundilactobacillus</taxon>
    </lineage>
</organism>
<keyword evidence="3" id="KW-0479">Metal-binding</keyword>
<comment type="cofactor">
    <cofactor evidence="3">
        <name>Zn(2+)</name>
        <dbReference type="ChEBI" id="CHEBI:29105"/>
    </cofactor>
    <text evidence="3">Binds 2 Zn(2+) ions per subunit.</text>
</comment>
<dbReference type="PIRSF" id="PIRSF001235">
    <property type="entry name" value="Amidase_carbamoylase"/>
    <property type="match status" value="1"/>
</dbReference>
<dbReference type="SUPFAM" id="SSF53187">
    <property type="entry name" value="Zn-dependent exopeptidases"/>
    <property type="match status" value="1"/>
</dbReference>
<dbReference type="PATRIC" id="fig|1423804.4.peg.1981"/>
<feature type="binding site" evidence="3">
    <location>
        <position position="88"/>
    </location>
    <ligand>
        <name>Zn(2+)</name>
        <dbReference type="ChEBI" id="CHEBI:29105"/>
        <label>2</label>
    </ligand>
</feature>
<dbReference type="CDD" id="cd03884">
    <property type="entry name" value="M20_bAS"/>
    <property type="match status" value="1"/>
</dbReference>
<dbReference type="Pfam" id="PF01546">
    <property type="entry name" value="Peptidase_M20"/>
    <property type="match status" value="1"/>
</dbReference>
<keyword evidence="6" id="KW-1185">Reference proteome</keyword>
<name>A0A0R2EQA1_9LACO</name>
<feature type="binding site" evidence="3">
    <location>
        <position position="123"/>
    </location>
    <ligand>
        <name>Zn(2+)</name>
        <dbReference type="ChEBI" id="CHEBI:29105"/>
        <label>2</label>
    </ligand>
</feature>
<evidence type="ECO:0000256" key="1">
    <source>
        <dbReference type="ARBA" id="ARBA00006153"/>
    </source>
</evidence>
<dbReference type="RefSeq" id="WP_054732973.1">
    <property type="nucleotide sequence ID" value="NZ_AYZM01000148.1"/>
</dbReference>
<comment type="caution">
    <text evidence="5">The sequence shown here is derived from an EMBL/GenBank/DDBJ whole genome shotgun (WGS) entry which is preliminary data.</text>
</comment>
<dbReference type="InterPro" id="IPR011650">
    <property type="entry name" value="Peptidase_M20_dimer"/>
</dbReference>
<proteinExistence type="inferred from homology"/>
<dbReference type="STRING" id="1423804.FD14_GL001826"/>
<gene>
    <name evidence="5" type="ORF">FD14_GL001826</name>
</gene>
<feature type="binding site" evidence="3">
    <location>
        <position position="88"/>
    </location>
    <ligand>
        <name>Zn(2+)</name>
        <dbReference type="ChEBI" id="CHEBI:29105"/>
        <label>1</label>
    </ligand>
</feature>
<keyword evidence="2" id="KW-0378">Hydrolase</keyword>
<dbReference type="Proteomes" id="UP000051442">
    <property type="component" value="Unassembled WGS sequence"/>
</dbReference>
<evidence type="ECO:0000256" key="3">
    <source>
        <dbReference type="PIRSR" id="PIRSR001235-1"/>
    </source>
</evidence>
<dbReference type="GO" id="GO:0046872">
    <property type="term" value="F:metal ion binding"/>
    <property type="evidence" value="ECO:0007669"/>
    <property type="project" value="UniProtKB-KW"/>
</dbReference>
<dbReference type="InterPro" id="IPR036264">
    <property type="entry name" value="Bact_exopeptidase_dim_dom"/>
</dbReference>
<dbReference type="SUPFAM" id="SSF55031">
    <property type="entry name" value="Bacterial exopeptidase dimerisation domain"/>
    <property type="match status" value="1"/>
</dbReference>
<dbReference type="EMBL" id="AYZM01000148">
    <property type="protein sequence ID" value="KRN18505.1"/>
    <property type="molecule type" value="Genomic_DNA"/>
</dbReference>
<feature type="binding site" evidence="3">
    <location>
        <position position="185"/>
    </location>
    <ligand>
        <name>Zn(2+)</name>
        <dbReference type="ChEBI" id="CHEBI:29105"/>
        <label>1</label>
    </ligand>
</feature>
<sequence>MSGQRSVTENIEALSQFGQLPDGSVTRLVYDDAWVAAMTWWLRQGQQQGMQATIDSYGNGFLTYPGSQSGTVAVGSHIDSVQHAGHYDGAYGIVAAQLAMTRLVARLGQPQRTMMAIAFSEEEGSRFPVSFTGSRHYSGVAETDDTLTDAKGVTFNDARQQAVQSLSEHFNQTEQALPDEFMELHIEQGPLLESTHDDIGVVSTICELEEFVVTLTGEANHAGTTPMHLRHDALMAAVQVISQLDEQAHQVGEPFVFTVGQLEVSPGSSNVIPGQVRFTIDIRHPQRRVVDEFEQVIRQLLADVNEVRVDLKRVTASYPEVRMDPRLMGQFEQICQQRGLAYRVMPSGAAHDTQMMNAKVPTAMLFVPSHRGISHSVAEYTSPEALENGVQVLMAQLYQECY</sequence>
<dbReference type="GO" id="GO:0016813">
    <property type="term" value="F:hydrolase activity, acting on carbon-nitrogen (but not peptide) bonds, in linear amidines"/>
    <property type="evidence" value="ECO:0007669"/>
    <property type="project" value="InterPro"/>
</dbReference>
<dbReference type="AlphaFoldDB" id="A0A0R2EQA1"/>
<protein>
    <submittedName>
        <fullName evidence="5">Amidase, hydantoinase carbamoylase family</fullName>
    </submittedName>
</protein>
<evidence type="ECO:0000256" key="2">
    <source>
        <dbReference type="ARBA" id="ARBA00022801"/>
    </source>
</evidence>
<dbReference type="PANTHER" id="PTHR32494:SF5">
    <property type="entry name" value="ALLANTOATE AMIDOHYDROLASE"/>
    <property type="match status" value="1"/>
</dbReference>
<dbReference type="InterPro" id="IPR010158">
    <property type="entry name" value="Amidase_Cbmase"/>
</dbReference>
<dbReference type="InterPro" id="IPR002933">
    <property type="entry name" value="Peptidase_M20"/>
</dbReference>
<dbReference type="Gene3D" id="3.40.630.10">
    <property type="entry name" value="Zn peptidases"/>
    <property type="match status" value="1"/>
</dbReference>
<dbReference type="PANTHER" id="PTHR32494">
    <property type="entry name" value="ALLANTOATE DEIMINASE-RELATED"/>
    <property type="match status" value="1"/>
</dbReference>
<feature type="binding site" evidence="3">
    <location>
        <position position="375"/>
    </location>
    <ligand>
        <name>Zn(2+)</name>
        <dbReference type="ChEBI" id="CHEBI:29105"/>
        <label>2</label>
    </ligand>
</feature>
<reference evidence="5 6" key="1">
    <citation type="journal article" date="2015" name="Genome Announc.">
        <title>Expanding the biotechnology potential of lactobacilli through comparative genomics of 213 strains and associated genera.</title>
        <authorList>
            <person name="Sun Z."/>
            <person name="Harris H.M."/>
            <person name="McCann A."/>
            <person name="Guo C."/>
            <person name="Argimon S."/>
            <person name="Zhang W."/>
            <person name="Yang X."/>
            <person name="Jeffery I.B."/>
            <person name="Cooney J.C."/>
            <person name="Kagawa T.F."/>
            <person name="Liu W."/>
            <person name="Song Y."/>
            <person name="Salvetti E."/>
            <person name="Wrobel A."/>
            <person name="Rasinkangas P."/>
            <person name="Parkhill J."/>
            <person name="Rea M.C."/>
            <person name="O'Sullivan O."/>
            <person name="Ritari J."/>
            <person name="Douillard F.P."/>
            <person name="Paul Ross R."/>
            <person name="Yang R."/>
            <person name="Briner A.E."/>
            <person name="Felis G.E."/>
            <person name="de Vos W.M."/>
            <person name="Barrangou R."/>
            <person name="Klaenhammer T.R."/>
            <person name="Caufield P.W."/>
            <person name="Cui Y."/>
            <person name="Zhang H."/>
            <person name="O'Toole P.W."/>
        </authorList>
    </citation>
    <scope>NUCLEOTIDE SEQUENCE [LARGE SCALE GENOMIC DNA]</scope>
    <source>
        <strain evidence="5 6">DSM 23365</strain>
    </source>
</reference>
<feature type="binding site" evidence="3">
    <location>
        <position position="77"/>
    </location>
    <ligand>
        <name>Zn(2+)</name>
        <dbReference type="ChEBI" id="CHEBI:29105"/>
        <label>1</label>
    </ligand>
</feature>
<dbReference type="Pfam" id="PF07687">
    <property type="entry name" value="M20_dimer"/>
    <property type="match status" value="1"/>
</dbReference>
<dbReference type="NCBIfam" id="TIGR01879">
    <property type="entry name" value="hydantase"/>
    <property type="match status" value="1"/>
</dbReference>
<dbReference type="OrthoDB" id="9808195at2"/>